<accession>A0A645G6Y3</accession>
<proteinExistence type="predicted"/>
<evidence type="ECO:0000256" key="1">
    <source>
        <dbReference type="SAM" id="Phobius"/>
    </source>
</evidence>
<protein>
    <submittedName>
        <fullName evidence="2">Uncharacterized protein</fullName>
    </submittedName>
</protein>
<sequence>MPPLAAGLNYLISAEIYLEILKRKMYKEMEIKRKRYKPSLLYLAWLGTACKAKVIYVTLQLLIQGIL</sequence>
<dbReference type="AlphaFoldDB" id="A0A645G6Y3"/>
<feature type="transmembrane region" description="Helical" evidence="1">
    <location>
        <begin position="42"/>
        <end position="63"/>
    </location>
</feature>
<reference evidence="2" key="1">
    <citation type="submission" date="2019-08" db="EMBL/GenBank/DDBJ databases">
        <authorList>
            <person name="Kucharzyk K."/>
            <person name="Murdoch R.W."/>
            <person name="Higgins S."/>
            <person name="Loffler F."/>
        </authorList>
    </citation>
    <scope>NUCLEOTIDE SEQUENCE</scope>
</reference>
<keyword evidence="1" id="KW-1133">Transmembrane helix</keyword>
<comment type="caution">
    <text evidence="2">The sequence shown here is derived from an EMBL/GenBank/DDBJ whole genome shotgun (WGS) entry which is preliminary data.</text>
</comment>
<evidence type="ECO:0000313" key="2">
    <source>
        <dbReference type="EMBL" id="MPN19693.1"/>
    </source>
</evidence>
<organism evidence="2">
    <name type="scientific">bioreactor metagenome</name>
    <dbReference type="NCBI Taxonomy" id="1076179"/>
    <lineage>
        <taxon>unclassified sequences</taxon>
        <taxon>metagenomes</taxon>
        <taxon>ecological metagenomes</taxon>
    </lineage>
</organism>
<keyword evidence="1" id="KW-0472">Membrane</keyword>
<dbReference type="EMBL" id="VSSQ01067296">
    <property type="protein sequence ID" value="MPN19693.1"/>
    <property type="molecule type" value="Genomic_DNA"/>
</dbReference>
<keyword evidence="1" id="KW-0812">Transmembrane</keyword>
<gene>
    <name evidence="2" type="ORF">SDC9_167065</name>
</gene>
<name>A0A645G6Y3_9ZZZZ</name>
<feature type="transmembrane region" description="Helical" evidence="1">
    <location>
        <begin position="6"/>
        <end position="21"/>
    </location>
</feature>